<dbReference type="RefSeq" id="WP_339589161.1">
    <property type="nucleotide sequence ID" value="NZ_JBBHJZ010000006.1"/>
</dbReference>
<organism evidence="1 2">
    <name type="scientific">Novosphingobium anseongense</name>
    <dbReference type="NCBI Taxonomy" id="3133436"/>
    <lineage>
        <taxon>Bacteria</taxon>
        <taxon>Pseudomonadati</taxon>
        <taxon>Pseudomonadota</taxon>
        <taxon>Alphaproteobacteria</taxon>
        <taxon>Sphingomonadales</taxon>
        <taxon>Sphingomonadaceae</taxon>
        <taxon>Novosphingobium</taxon>
    </lineage>
</organism>
<keyword evidence="2" id="KW-1185">Reference proteome</keyword>
<gene>
    <name evidence="1" type="ORF">WG901_21385</name>
</gene>
<dbReference type="InterPro" id="IPR021322">
    <property type="entry name" value="DUF2924"/>
</dbReference>
<name>A0ABU8S1P9_9SPHN</name>
<dbReference type="Pfam" id="PF11149">
    <property type="entry name" value="DUF2924"/>
    <property type="match status" value="1"/>
</dbReference>
<evidence type="ECO:0000313" key="1">
    <source>
        <dbReference type="EMBL" id="MEJ5979220.1"/>
    </source>
</evidence>
<comment type="caution">
    <text evidence="1">The sequence shown here is derived from an EMBL/GenBank/DDBJ whole genome shotgun (WGS) entry which is preliminary data.</text>
</comment>
<sequence>MAGSHLDAELAALAGMSIDELRCRWSELTGTPAPKIQSGLLHRAIAWEMQAQIHGGHSRGLRQHIAAADGRTPNQRDLAPGTRFVREWKGVLYMVTVGDDGKVHWNGKTWNSLSAVARAITGTRWSGPAFFGLPQESRAA</sequence>
<protein>
    <submittedName>
        <fullName evidence="1">DUF2924 domain-containing protein</fullName>
    </submittedName>
</protein>
<accession>A0ABU8S1P9</accession>
<reference evidence="1 2" key="1">
    <citation type="submission" date="2024-03" db="EMBL/GenBank/DDBJ databases">
        <authorList>
            <person name="Jo J.-H."/>
        </authorList>
    </citation>
    <scope>NUCLEOTIDE SEQUENCE [LARGE SCALE GENOMIC DNA]</scope>
    <source>
        <strain evidence="1 2">PS1R-30</strain>
    </source>
</reference>
<evidence type="ECO:0000313" key="2">
    <source>
        <dbReference type="Proteomes" id="UP001361239"/>
    </source>
</evidence>
<dbReference type="Proteomes" id="UP001361239">
    <property type="component" value="Unassembled WGS sequence"/>
</dbReference>
<proteinExistence type="predicted"/>
<dbReference type="EMBL" id="JBBHJZ010000006">
    <property type="protein sequence ID" value="MEJ5979220.1"/>
    <property type="molecule type" value="Genomic_DNA"/>
</dbReference>